<feature type="transmembrane region" description="Helical" evidence="1">
    <location>
        <begin position="40"/>
        <end position="57"/>
    </location>
</feature>
<dbReference type="AlphaFoldDB" id="A0A1C3H4A3"/>
<dbReference type="EMBL" id="FKLO01000042">
    <property type="protein sequence ID" value="SAM63261.1"/>
    <property type="molecule type" value="Genomic_DNA"/>
</dbReference>
<evidence type="ECO:0000313" key="3">
    <source>
        <dbReference type="Proteomes" id="UP000190837"/>
    </source>
</evidence>
<proteinExistence type="predicted"/>
<dbReference type="Pfam" id="PF05437">
    <property type="entry name" value="AzlD"/>
    <property type="match status" value="1"/>
</dbReference>
<reference evidence="3" key="1">
    <citation type="submission" date="2016-04" db="EMBL/GenBank/DDBJ databases">
        <authorList>
            <person name="Tagini F."/>
        </authorList>
    </citation>
    <scope>NUCLEOTIDE SEQUENCE [LARGE SCALE GENOMIC DNA]</scope>
    <source>
        <strain evidence="3">CHUV0807</strain>
    </source>
</reference>
<protein>
    <submittedName>
        <fullName evidence="2">Branched-chain amino acid transport</fullName>
    </submittedName>
</protein>
<keyword evidence="1" id="KW-0812">Transmembrane</keyword>
<keyword evidence="1" id="KW-0472">Membrane</keyword>
<feature type="transmembrane region" description="Helical" evidence="1">
    <location>
        <begin position="89"/>
        <end position="109"/>
    </location>
</feature>
<feature type="transmembrane region" description="Helical" evidence="1">
    <location>
        <begin position="6"/>
        <end position="28"/>
    </location>
</feature>
<gene>
    <name evidence="2" type="ORF">CHUV0807_1097</name>
</gene>
<feature type="transmembrane region" description="Helical" evidence="1">
    <location>
        <begin position="63"/>
        <end position="82"/>
    </location>
</feature>
<sequence>MNHTAIAAAVLVSALITLGLRAFPFLLARIARRYDTTFAWLGRVMPPGVMTILALYAASTLKWQPASAAAVSALALITVIALEHRWRNPVISVLGGMSLYIAGQSLLALP</sequence>
<name>A0A1C3H4A3_9GAMM</name>
<dbReference type="Proteomes" id="UP000190837">
    <property type="component" value="Unassembled WGS sequence"/>
</dbReference>
<dbReference type="InterPro" id="IPR008407">
    <property type="entry name" value="Brnchd-chn_aa_trnsp_AzlD"/>
</dbReference>
<evidence type="ECO:0000313" key="2">
    <source>
        <dbReference type="EMBL" id="SAM63261.1"/>
    </source>
</evidence>
<evidence type="ECO:0000256" key="1">
    <source>
        <dbReference type="SAM" id="Phobius"/>
    </source>
</evidence>
<organism evidence="2 3">
    <name type="scientific">Cardiobacterium hominis</name>
    <dbReference type="NCBI Taxonomy" id="2718"/>
    <lineage>
        <taxon>Bacteria</taxon>
        <taxon>Pseudomonadati</taxon>
        <taxon>Pseudomonadota</taxon>
        <taxon>Gammaproteobacteria</taxon>
        <taxon>Cardiobacteriales</taxon>
        <taxon>Cardiobacteriaceae</taxon>
        <taxon>Cardiobacterium</taxon>
    </lineage>
</organism>
<keyword evidence="1" id="KW-1133">Transmembrane helix</keyword>
<accession>A0A1C3H4A3</accession>
<dbReference type="RefSeq" id="WP_143312249.1">
    <property type="nucleotide sequence ID" value="NZ_FKLO01000042.1"/>
</dbReference>